<dbReference type="GO" id="GO:0003700">
    <property type="term" value="F:DNA-binding transcription factor activity"/>
    <property type="evidence" value="ECO:0007669"/>
    <property type="project" value="InterPro"/>
</dbReference>
<proteinExistence type="predicted"/>
<dbReference type="PANTHER" id="PTHR33154">
    <property type="entry name" value="TRANSCRIPTIONAL REGULATOR, ARSR FAMILY"/>
    <property type="match status" value="1"/>
</dbReference>
<dbReference type="PANTHER" id="PTHR33154:SF33">
    <property type="entry name" value="TRANSCRIPTIONAL REPRESSOR SDPR"/>
    <property type="match status" value="1"/>
</dbReference>
<dbReference type="eggNOG" id="arCOG01680">
    <property type="taxonomic scope" value="Archaea"/>
</dbReference>
<dbReference type="RefSeq" id="WP_015909980.1">
    <property type="nucleotide sequence ID" value="NC_012029.1"/>
</dbReference>
<dbReference type="InterPro" id="IPR001845">
    <property type="entry name" value="HTH_ArsR_DNA-bd_dom"/>
</dbReference>
<dbReference type="Gene3D" id="1.10.10.10">
    <property type="entry name" value="Winged helix-like DNA-binding domain superfamily/Winged helix DNA-binding domain"/>
    <property type="match status" value="1"/>
</dbReference>
<keyword evidence="1" id="KW-0805">Transcription regulation</keyword>
<keyword evidence="3" id="KW-0804">Transcription</keyword>
<accession>B9LN99</accession>
<reference evidence="6 7" key="1">
    <citation type="journal article" date="2016" name="Stand. Genomic Sci.">
        <title>Complete genome sequence of the Antarctic Halorubrum lacusprofundi type strain ACAM 34.</title>
        <authorList>
            <person name="Anderson I.J."/>
            <person name="DasSarma P."/>
            <person name="Lucas S."/>
            <person name="Copeland A."/>
            <person name="Lapidus A."/>
            <person name="Del Rio T.G."/>
            <person name="Tice H."/>
            <person name="Dalin E."/>
            <person name="Bruce D.C."/>
            <person name="Goodwin L."/>
            <person name="Pitluck S."/>
            <person name="Sims D."/>
            <person name="Brettin T.S."/>
            <person name="Detter J.C."/>
            <person name="Han C.S."/>
            <person name="Larimer F."/>
            <person name="Hauser L."/>
            <person name="Land M."/>
            <person name="Ivanova N."/>
            <person name="Richardson P."/>
            <person name="Cavicchioli R."/>
            <person name="DasSarma S."/>
            <person name="Woese C.R."/>
            <person name="Kyrpides N.C."/>
        </authorList>
    </citation>
    <scope>NUCLEOTIDE SEQUENCE [LARGE SCALE GENOMIC DNA]</scope>
    <source>
        <strain evidence="7">ATCC 49239 / DSM 5036 / JCM 8891 / ACAM 34</strain>
    </source>
</reference>
<dbReference type="GeneID" id="7399513"/>
<feature type="region of interest" description="Disordered" evidence="4">
    <location>
        <begin position="1"/>
        <end position="20"/>
    </location>
</feature>
<evidence type="ECO:0000313" key="7">
    <source>
        <dbReference type="Proteomes" id="UP000000740"/>
    </source>
</evidence>
<dbReference type="HOGENOM" id="CLU_097806_3_2_2"/>
<dbReference type="AlphaFoldDB" id="B9LN99"/>
<evidence type="ECO:0000256" key="3">
    <source>
        <dbReference type="ARBA" id="ARBA00023163"/>
    </source>
</evidence>
<dbReference type="Pfam" id="PF01022">
    <property type="entry name" value="HTH_5"/>
    <property type="match status" value="1"/>
</dbReference>
<keyword evidence="2" id="KW-0238">DNA-binding</keyword>
<dbReference type="Proteomes" id="UP000000740">
    <property type="component" value="Chromosome 1"/>
</dbReference>
<feature type="compositionally biased region" description="Polar residues" evidence="4">
    <location>
        <begin position="1"/>
        <end position="17"/>
    </location>
</feature>
<dbReference type="InterPro" id="IPR051081">
    <property type="entry name" value="HTH_MetalResp_TranReg"/>
</dbReference>
<dbReference type="PRINTS" id="PR00778">
    <property type="entry name" value="HTHARSR"/>
</dbReference>
<dbReference type="InterPro" id="IPR011991">
    <property type="entry name" value="ArsR-like_HTH"/>
</dbReference>
<evidence type="ECO:0000313" key="6">
    <source>
        <dbReference type="EMBL" id="ACM56837.1"/>
    </source>
</evidence>
<evidence type="ECO:0000256" key="4">
    <source>
        <dbReference type="SAM" id="MobiDB-lite"/>
    </source>
</evidence>
<dbReference type="InterPro" id="IPR036388">
    <property type="entry name" value="WH-like_DNA-bd_sf"/>
</dbReference>
<sequence>MTDKLSSAEPNEGSTAQRGCCAGVDHSLSDRDLEVDVETLAAVGSETRYGALRLVAASEGGTCGCELEPALGVSQGAVSQALSRLYDAGLLTRRKEGRWRYYDATGRAERLLALLDETRSAGETGSADERRSTDEIEAGSQS</sequence>
<evidence type="ECO:0000259" key="5">
    <source>
        <dbReference type="PROSITE" id="PS50987"/>
    </source>
</evidence>
<feature type="domain" description="HTH arsR-type" evidence="5">
    <location>
        <begin position="28"/>
        <end position="126"/>
    </location>
</feature>
<protein>
    <submittedName>
        <fullName evidence="6">Transcriptional regulator, ArsR family</fullName>
    </submittedName>
</protein>
<gene>
    <name evidence="6" type="ordered locus">Hlac_1245</name>
</gene>
<name>B9LN99_HALLT</name>
<dbReference type="KEGG" id="hla:Hlac_1245"/>
<dbReference type="SMART" id="SM00418">
    <property type="entry name" value="HTH_ARSR"/>
    <property type="match status" value="1"/>
</dbReference>
<dbReference type="GO" id="GO:0003677">
    <property type="term" value="F:DNA binding"/>
    <property type="evidence" value="ECO:0007669"/>
    <property type="project" value="UniProtKB-KW"/>
</dbReference>
<evidence type="ECO:0000256" key="1">
    <source>
        <dbReference type="ARBA" id="ARBA00023015"/>
    </source>
</evidence>
<dbReference type="PROSITE" id="PS50987">
    <property type="entry name" value="HTH_ARSR_2"/>
    <property type="match status" value="1"/>
</dbReference>
<keyword evidence="7" id="KW-1185">Reference proteome</keyword>
<dbReference type="InterPro" id="IPR036390">
    <property type="entry name" value="WH_DNA-bd_sf"/>
</dbReference>
<organism evidence="6 7">
    <name type="scientific">Halorubrum lacusprofundi (strain ATCC 49239 / DSM 5036 / JCM 8891 / ACAM 34)</name>
    <dbReference type="NCBI Taxonomy" id="416348"/>
    <lineage>
        <taxon>Archaea</taxon>
        <taxon>Methanobacteriati</taxon>
        <taxon>Methanobacteriota</taxon>
        <taxon>Stenosarchaea group</taxon>
        <taxon>Halobacteria</taxon>
        <taxon>Halobacteriales</taxon>
        <taxon>Haloferacaceae</taxon>
        <taxon>Halorubrum</taxon>
    </lineage>
</organism>
<dbReference type="EMBL" id="CP001365">
    <property type="protein sequence ID" value="ACM56837.1"/>
    <property type="molecule type" value="Genomic_DNA"/>
</dbReference>
<feature type="region of interest" description="Disordered" evidence="4">
    <location>
        <begin position="118"/>
        <end position="142"/>
    </location>
</feature>
<evidence type="ECO:0000256" key="2">
    <source>
        <dbReference type="ARBA" id="ARBA00023125"/>
    </source>
</evidence>
<dbReference type="SUPFAM" id="SSF46785">
    <property type="entry name" value="Winged helix' DNA-binding domain"/>
    <property type="match status" value="1"/>
</dbReference>
<dbReference type="NCBIfam" id="NF033788">
    <property type="entry name" value="HTH_metalloreg"/>
    <property type="match status" value="1"/>
</dbReference>
<dbReference type="CDD" id="cd00090">
    <property type="entry name" value="HTH_ARSR"/>
    <property type="match status" value="1"/>
</dbReference>